<keyword evidence="4" id="KW-0010">Activator</keyword>
<dbReference type="Proteomes" id="UP000635245">
    <property type="component" value="Unassembled WGS sequence"/>
</dbReference>
<name>A0A934QYQ4_9PSEU</name>
<keyword evidence="2" id="KW-0805">Transcription regulation</keyword>
<dbReference type="PANTHER" id="PTHR30293">
    <property type="entry name" value="TRANSCRIPTIONAL REGULATORY PROTEIN NAC-RELATED"/>
    <property type="match status" value="1"/>
</dbReference>
<evidence type="ECO:0000256" key="5">
    <source>
        <dbReference type="ARBA" id="ARBA00023163"/>
    </source>
</evidence>
<dbReference type="FunFam" id="1.10.10.10:FF:000001">
    <property type="entry name" value="LysR family transcriptional regulator"/>
    <property type="match status" value="1"/>
</dbReference>
<dbReference type="InterPro" id="IPR036388">
    <property type="entry name" value="WH-like_DNA-bd_sf"/>
</dbReference>
<proteinExistence type="inferred from homology"/>
<dbReference type="PRINTS" id="PR00039">
    <property type="entry name" value="HTHLYSR"/>
</dbReference>
<dbReference type="Gene3D" id="3.40.190.290">
    <property type="match status" value="1"/>
</dbReference>
<dbReference type="Pfam" id="PF03466">
    <property type="entry name" value="LysR_substrate"/>
    <property type="match status" value="1"/>
</dbReference>
<feature type="domain" description="HTH lysR-type" evidence="6">
    <location>
        <begin position="16"/>
        <end position="73"/>
    </location>
</feature>
<evidence type="ECO:0000256" key="3">
    <source>
        <dbReference type="ARBA" id="ARBA00023125"/>
    </source>
</evidence>
<keyword evidence="3" id="KW-0238">DNA-binding</keyword>
<evidence type="ECO:0000256" key="4">
    <source>
        <dbReference type="ARBA" id="ARBA00023159"/>
    </source>
</evidence>
<dbReference type="Gene3D" id="1.10.10.10">
    <property type="entry name" value="Winged helix-like DNA-binding domain superfamily/Winged helix DNA-binding domain"/>
    <property type="match status" value="1"/>
</dbReference>
<protein>
    <submittedName>
        <fullName evidence="7">LysR family transcriptional regulator</fullName>
    </submittedName>
</protein>
<dbReference type="AlphaFoldDB" id="A0A934QYQ4"/>
<dbReference type="SUPFAM" id="SSF53850">
    <property type="entry name" value="Periplasmic binding protein-like II"/>
    <property type="match status" value="1"/>
</dbReference>
<comment type="caution">
    <text evidence="7">The sequence shown here is derived from an EMBL/GenBank/DDBJ whole genome shotgun (WGS) entry which is preliminary data.</text>
</comment>
<accession>A0A934QYQ4</accession>
<dbReference type="PROSITE" id="PS50931">
    <property type="entry name" value="HTH_LYSR"/>
    <property type="match status" value="1"/>
</dbReference>
<dbReference type="Pfam" id="PF00126">
    <property type="entry name" value="HTH_1"/>
    <property type="match status" value="1"/>
</dbReference>
<dbReference type="InterPro" id="IPR036390">
    <property type="entry name" value="WH_DNA-bd_sf"/>
</dbReference>
<dbReference type="GO" id="GO:0003700">
    <property type="term" value="F:DNA-binding transcription factor activity"/>
    <property type="evidence" value="ECO:0007669"/>
    <property type="project" value="InterPro"/>
</dbReference>
<evidence type="ECO:0000256" key="1">
    <source>
        <dbReference type="ARBA" id="ARBA00009437"/>
    </source>
</evidence>
<comment type="similarity">
    <text evidence="1">Belongs to the LysR transcriptional regulatory family.</text>
</comment>
<keyword evidence="5" id="KW-0804">Transcription</keyword>
<dbReference type="EMBL" id="JAENJH010000007">
    <property type="protein sequence ID" value="MBK1787739.1"/>
    <property type="molecule type" value="Genomic_DNA"/>
</dbReference>
<dbReference type="SUPFAM" id="SSF46785">
    <property type="entry name" value="Winged helix' DNA-binding domain"/>
    <property type="match status" value="1"/>
</dbReference>
<evidence type="ECO:0000313" key="7">
    <source>
        <dbReference type="EMBL" id="MBK1787739.1"/>
    </source>
</evidence>
<dbReference type="GO" id="GO:0003677">
    <property type="term" value="F:DNA binding"/>
    <property type="evidence" value="ECO:0007669"/>
    <property type="project" value="UniProtKB-KW"/>
</dbReference>
<sequence length="326" mass="35777">MGESAFRQAREEGAPVDIAHLRDFIAVLDSGSLTRAAAELHVSQPALSQRMAQLEHQLGVRLLERGPRGVRPTSAGRALYRDAQQLVRRFDRLADDITHDRGRVHGPVAIGLPTTVAAHLAPALFSWTNTHYPGVHLRLFESMSGYIHELLLGGRLDLAAVYREDDAPRPAEVPLYSEDLYLIGRPEPAPSSEHEVGLLELREVPLVIPGGRSNLRTLVDRAFAGHGLVPTVVADVESLGTMIRIAESGEACTILPLSVFAAHRDPRGLGTRRIVDPVLTRHVAIRTATEFYEPRDAVVAVRQGIVEVTTRLATEDRWKGIRLAES</sequence>
<gene>
    <name evidence="7" type="ORF">JHE00_25710</name>
</gene>
<dbReference type="GO" id="GO:2000142">
    <property type="term" value="P:regulation of DNA-templated transcription initiation"/>
    <property type="evidence" value="ECO:0007669"/>
    <property type="project" value="TreeGrafter"/>
</dbReference>
<dbReference type="InterPro" id="IPR000847">
    <property type="entry name" value="LysR_HTH_N"/>
</dbReference>
<evidence type="ECO:0000256" key="2">
    <source>
        <dbReference type="ARBA" id="ARBA00023015"/>
    </source>
</evidence>
<organism evidence="7 8">
    <name type="scientific">Prauserella cavernicola</name>
    <dbReference type="NCBI Taxonomy" id="2800127"/>
    <lineage>
        <taxon>Bacteria</taxon>
        <taxon>Bacillati</taxon>
        <taxon>Actinomycetota</taxon>
        <taxon>Actinomycetes</taxon>
        <taxon>Pseudonocardiales</taxon>
        <taxon>Pseudonocardiaceae</taxon>
        <taxon>Prauserella</taxon>
    </lineage>
</organism>
<evidence type="ECO:0000313" key="8">
    <source>
        <dbReference type="Proteomes" id="UP000635245"/>
    </source>
</evidence>
<keyword evidence="8" id="KW-1185">Reference proteome</keyword>
<dbReference type="PANTHER" id="PTHR30293:SF0">
    <property type="entry name" value="NITROGEN ASSIMILATION REGULATORY PROTEIN NAC"/>
    <property type="match status" value="1"/>
</dbReference>
<dbReference type="InterPro" id="IPR005119">
    <property type="entry name" value="LysR_subst-bd"/>
</dbReference>
<evidence type="ECO:0000259" key="6">
    <source>
        <dbReference type="PROSITE" id="PS50931"/>
    </source>
</evidence>
<reference evidence="7" key="1">
    <citation type="submission" date="2020-12" db="EMBL/GenBank/DDBJ databases">
        <title>Prauserella sp. ASG 168, a novel actinomycete isolated from cave rock.</title>
        <authorList>
            <person name="Suriyachadkun C."/>
        </authorList>
    </citation>
    <scope>NUCLEOTIDE SEQUENCE</scope>
    <source>
        <strain evidence="7">ASG 168</strain>
    </source>
</reference>